<proteinExistence type="predicted"/>
<name>A0AC59HWE3_ENTFL</name>
<gene>
    <name evidence="1" type="ORF">EfsSVR2332_40720</name>
</gene>
<dbReference type="EMBL" id="AP026731">
    <property type="protein sequence ID" value="BDQ63994.1"/>
    <property type="molecule type" value="Genomic_DNA"/>
</dbReference>
<evidence type="ECO:0000313" key="1">
    <source>
        <dbReference type="EMBL" id="BDQ63994.1"/>
    </source>
</evidence>
<evidence type="ECO:0000313" key="2">
    <source>
        <dbReference type="Proteomes" id="UP001317613"/>
    </source>
</evidence>
<protein>
    <submittedName>
        <fullName evidence="1">Uncharacterized protein</fullName>
    </submittedName>
</protein>
<accession>A0AC59HWE3</accession>
<sequence length="824" mass="95231">MSISEENKKKISELSGAQSPTPQTQKQLHSLLHRFNYHFPQLNWWGNTPIEPTGAGLTYAESITWIQHMIHHLSDWAGGMNEELQKLQKDLADLNIIIQFELASQLPEVIQEYDLFDLIVTGNNERVSLVTTQSSTTKKEESVFCYAFRTEHGFVEATKTKQTSSEAGCEGNLTTWTINVSERDGGNVLNYEFGVTNIPSKVNRVWIINRSGNKMDGDKEVFYIFEGEIKRARFNKNTISRGKQGTLNFEKLNINYDAYWIVNVFKRVPTKRNLLHYMTLDYKVYEYDLETGNEKLLYQIPVANQDIFDPINDVIEGKSTIWAVTYKGVETREPDVMKGLCFEPCFDGVEMYDTWETPKEIKFTHENILGITPANMYQDYINQEELEGDKSLLSCFILSSKMKETPYTLSVYELNPRKFDNSIISKNLDKYFKDVVLKDLYNNESLIEYQGYFSYNVTDRIKNFIDAPALLLEDTEFSKAGVQIVLENSEFIPEGNLRTFWQRLKVLSLMENKKPYMRIFERVVQQMITTNGMIRNKAGRWQEQSIPTTSEKLNPSVAGKFDYLSLAGTKKTYNAKDFEETFSDTPLKTYKYYGLPLDKNHPLLKKLEEKNTIISVTKGTVNEKTASQYETVIKLTIQDEYAEIQFRRLMRFDYKDFDSKVGGRSKATYISPWAYVYYTVRDDSAPDDYEKNPNQGIDQKFLDIINKIYETINNLDKKYEEITNNLNKKIDNIDKKYENITNQLKQDIQNINNQLKQNNVAMEKVLNNLKNMSGIWVQTGDTVLEGDFKKDTGIAGGNISAFGQDESHYIRTGKNRDNDLMGGV</sequence>
<geneLocation type="plasmid" evidence="1 2">
    <name>pSVR2332_phage</name>
</geneLocation>
<organism evidence="1 2">
    <name type="scientific">Enterococcus faecalis</name>
    <name type="common">Streptococcus faecalis</name>
    <dbReference type="NCBI Taxonomy" id="1351"/>
    <lineage>
        <taxon>Bacteria</taxon>
        <taxon>Bacillati</taxon>
        <taxon>Bacillota</taxon>
        <taxon>Bacilli</taxon>
        <taxon>Lactobacillales</taxon>
        <taxon>Enterococcaceae</taxon>
        <taxon>Enterococcus</taxon>
    </lineage>
</organism>
<reference evidence="1" key="1">
    <citation type="submission" date="2022-08" db="EMBL/GenBank/DDBJ databases">
        <title>Molecular epidemiological analysis of five strains of VanD-type vancomycin-resistant Enterococcus faecalis.</title>
        <authorList>
            <person name="Mimura K."/>
            <person name="Hashimoto Y."/>
            <person name="Tomita H."/>
        </authorList>
    </citation>
    <scope>NUCLEOTIDE SEQUENCE</scope>
    <source>
        <strain evidence="1">SVR2332</strain>
        <plasmid evidence="1">pSVR2332_phage</plasmid>
    </source>
</reference>
<keyword evidence="1" id="KW-0614">Plasmid</keyword>
<dbReference type="Proteomes" id="UP001317613">
    <property type="component" value="Plasmid pSVR2332_phage"/>
</dbReference>